<reference evidence="2 3" key="1">
    <citation type="journal article" date="2012" name="J. Bacteriol.">
        <title>Genome sequence of proteorhodopsin-containing sea ice bacterium Glaciecola punicea ACAM 611T.</title>
        <authorList>
            <person name="Qin Q.-L."/>
            <person name="Xie B.-B."/>
            <person name="Shu Y.-L."/>
            <person name="Rong J.-C."/>
            <person name="Zhao D.-L."/>
            <person name="Zhang X.-Y."/>
            <person name="Chen X.-L."/>
            <person name="Zhou B.-C."/>
            <person name="Zhanga Y.-Z."/>
        </authorList>
    </citation>
    <scope>NUCLEOTIDE SEQUENCE [LARGE SCALE GENOMIC DNA]</scope>
    <source>
        <strain evidence="2 3">ACAM 611</strain>
    </source>
</reference>
<evidence type="ECO:0000313" key="2">
    <source>
        <dbReference type="EMBL" id="GAB55343.1"/>
    </source>
</evidence>
<keyword evidence="1" id="KW-0812">Transmembrane</keyword>
<dbReference type="eggNOG" id="COG1711">
    <property type="taxonomic scope" value="Bacteria"/>
</dbReference>
<dbReference type="OrthoDB" id="5502479at2"/>
<reference evidence="2 3" key="2">
    <citation type="journal article" date="2017" name="Antonie Van Leeuwenhoek">
        <title>Rhizobium rhizosphaerae sp. nov., a novel species isolated from rice rhizosphere.</title>
        <authorList>
            <person name="Zhao J.J."/>
            <person name="Zhang J."/>
            <person name="Zhang R.J."/>
            <person name="Zhang C.W."/>
            <person name="Yin H.Q."/>
            <person name="Zhang X.X."/>
        </authorList>
    </citation>
    <scope>NUCLEOTIDE SEQUENCE [LARGE SCALE GENOMIC DNA]</scope>
    <source>
        <strain evidence="2 3">ACAM 611</strain>
    </source>
</reference>
<evidence type="ECO:0000256" key="1">
    <source>
        <dbReference type="SAM" id="Phobius"/>
    </source>
</evidence>
<dbReference type="InterPro" id="IPR021382">
    <property type="entry name" value="DUF3014"/>
</dbReference>
<dbReference type="STRING" id="56804.BAE46_06060"/>
<name>H5TAL6_9ALTE</name>
<keyword evidence="1" id="KW-0472">Membrane</keyword>
<dbReference type="Proteomes" id="UP000053586">
    <property type="component" value="Unassembled WGS sequence"/>
</dbReference>
<protein>
    <recommendedName>
        <fullName evidence="4">DUF3014 domain-containing protein</fullName>
    </recommendedName>
</protein>
<keyword evidence="1" id="KW-1133">Transmembrane helix</keyword>
<dbReference type="Pfam" id="PF11219">
    <property type="entry name" value="DUF3014"/>
    <property type="match status" value="1"/>
</dbReference>
<evidence type="ECO:0000313" key="3">
    <source>
        <dbReference type="Proteomes" id="UP000053586"/>
    </source>
</evidence>
<dbReference type="EMBL" id="BAET01000012">
    <property type="protein sequence ID" value="GAB55343.1"/>
    <property type="molecule type" value="Genomic_DNA"/>
</dbReference>
<dbReference type="RefSeq" id="WP_006004344.1">
    <property type="nucleotide sequence ID" value="NZ_BAET01000012.1"/>
</dbReference>
<organism evidence="2 3">
    <name type="scientific">Glaciecola punicea ACAM 611</name>
    <dbReference type="NCBI Taxonomy" id="1121923"/>
    <lineage>
        <taxon>Bacteria</taxon>
        <taxon>Pseudomonadati</taxon>
        <taxon>Pseudomonadota</taxon>
        <taxon>Gammaproteobacteria</taxon>
        <taxon>Alteromonadales</taxon>
        <taxon>Alteromonadaceae</taxon>
        <taxon>Glaciecola</taxon>
    </lineage>
</organism>
<comment type="caution">
    <text evidence="2">The sequence shown here is derived from an EMBL/GenBank/DDBJ whole genome shotgun (WGS) entry which is preliminary data.</text>
</comment>
<evidence type="ECO:0008006" key="4">
    <source>
        <dbReference type="Google" id="ProtNLM"/>
    </source>
</evidence>
<dbReference type="AlphaFoldDB" id="H5TAL6"/>
<sequence length="290" mass="32422">MSSEPNQIEKMKPYLIVAGLLFVVLLTVILWPTSDDAKTGPVPIAIDLGQTTIEADDINDAPEPDVFEAPPKPAEMVISPDMEVTQIEVVEVEVDLVLGLDDALVKSSIAAVASSPALASLLVNERLIEKFVINVDNLANAQLSVKDTLLTPPVEQFKTYQQADRTWIDIASFQRYNRYIDALESIDIDQLLALFDSYEANIKNKYAEISRPGQNFDSALIDAINTLLDTPQVPVPIEVYTESAMFKFKDDRLERLSGPQKQLLRTGPENMRRIKDVLHNLRESLEDRNE</sequence>
<accession>H5TAL6</accession>
<proteinExistence type="predicted"/>
<gene>
    <name evidence="2" type="ORF">GPUN_1219</name>
</gene>
<keyword evidence="3" id="KW-1185">Reference proteome</keyword>
<feature type="transmembrane region" description="Helical" evidence="1">
    <location>
        <begin position="12"/>
        <end position="31"/>
    </location>
</feature>